<evidence type="ECO:0000256" key="1">
    <source>
        <dbReference type="ARBA" id="ARBA00023054"/>
    </source>
</evidence>
<feature type="compositionally biased region" description="Basic and acidic residues" evidence="2">
    <location>
        <begin position="217"/>
        <end position="226"/>
    </location>
</feature>
<dbReference type="Proteomes" id="UP000293360">
    <property type="component" value="Unassembled WGS sequence"/>
</dbReference>
<feature type="compositionally biased region" description="Basic and acidic residues" evidence="2">
    <location>
        <begin position="140"/>
        <end position="155"/>
    </location>
</feature>
<dbReference type="PANTHER" id="PTHR23325:SF1">
    <property type="entry name" value="SERUM RESPONSE FACTOR-BINDING PROTEIN 1"/>
    <property type="match status" value="1"/>
</dbReference>
<dbReference type="GO" id="GO:0030686">
    <property type="term" value="C:90S preribosome"/>
    <property type="evidence" value="ECO:0007669"/>
    <property type="project" value="TreeGrafter"/>
</dbReference>
<dbReference type="InterPro" id="IPR015158">
    <property type="entry name" value="Bud22_dom"/>
</dbReference>
<dbReference type="OrthoDB" id="3364872at2759"/>
<dbReference type="GO" id="GO:0030490">
    <property type="term" value="P:maturation of SSU-rRNA"/>
    <property type="evidence" value="ECO:0007669"/>
    <property type="project" value="TreeGrafter"/>
</dbReference>
<comment type="caution">
    <text evidence="4">The sequence shown here is derived from an EMBL/GenBank/DDBJ whole genome shotgun (WGS) entry which is preliminary data.</text>
</comment>
<dbReference type="STRING" id="155417.A0A4Q4TNH3"/>
<keyword evidence="1" id="KW-0175">Coiled coil</keyword>
<dbReference type="AlphaFoldDB" id="A0A4Q4TNH3"/>
<sequence>MPKRKRSEPSLEEKLMQWEKELYRGLKTAKGFERQRYAKRIRDSPPEKVARLEKEVLVLKSLDLHQTAHAHLCSSLLKIKGVADAPGLPAEIKPVPKPSLSEDEQAALHNVTSALYNRKQVKDVIEQAVMGTCIALRVPMPDKKKGKGKGDKGSDKNNGTSAEKDERADATNTDEARSRKNPRAGKEQQPDDTSMDDVEEEHEKDAARDPSNGPVLLKREAGRLEGDELEDGGDGESFEGFSDSEAEERAFSRYDDLLGGSSDEDDSEGEGGEDDGDDLQDSRARSLRRITADYISVSSAGESDESEAESYSSPPPHSKKSKTKTAKAEPIKTGASAFLPTLMGGYISGSESASDVDVAPAAKKNRRGQRARQAIWEKKYGERARHKQEQAKKMKDSRDSGWDMQRGAVDEDGGAKPWKKGIRNPFEKSAIHPDRQRQVEDGHRHQHHKRDRANSEEHREKPPPRPRPEPKKDDAGPLHPSWAAAKKAKEENQKVAFQGRKVVFD</sequence>
<proteinExistence type="predicted"/>
<feature type="compositionally biased region" description="Basic and acidic residues" evidence="2">
    <location>
        <begin position="162"/>
        <end position="189"/>
    </location>
</feature>
<protein>
    <recommendedName>
        <fullName evidence="3">Bud22 domain-containing protein</fullName>
    </recommendedName>
</protein>
<dbReference type="InterPro" id="IPR037393">
    <property type="entry name" value="Bud22/SRFB1"/>
</dbReference>
<feature type="compositionally biased region" description="Basic and acidic residues" evidence="2">
    <location>
        <begin position="375"/>
        <end position="401"/>
    </location>
</feature>
<accession>A0A4Q4TNH3</accession>
<evidence type="ECO:0000313" key="5">
    <source>
        <dbReference type="Proteomes" id="UP000293360"/>
    </source>
</evidence>
<evidence type="ECO:0000256" key="2">
    <source>
        <dbReference type="SAM" id="MobiDB-lite"/>
    </source>
</evidence>
<feature type="compositionally biased region" description="Basic and acidic residues" evidence="2">
    <location>
        <begin position="247"/>
        <end position="256"/>
    </location>
</feature>
<reference evidence="4 5" key="1">
    <citation type="submission" date="2018-06" db="EMBL/GenBank/DDBJ databases">
        <title>Complete Genomes of Monosporascus.</title>
        <authorList>
            <person name="Robinson A.J."/>
            <person name="Natvig D.O."/>
        </authorList>
    </citation>
    <scope>NUCLEOTIDE SEQUENCE [LARGE SCALE GENOMIC DNA]</scope>
    <source>
        <strain evidence="4 5">CBS 110550</strain>
    </source>
</reference>
<feature type="domain" description="Bud22" evidence="3">
    <location>
        <begin position="17"/>
        <end position="505"/>
    </location>
</feature>
<dbReference type="GO" id="GO:0005634">
    <property type="term" value="C:nucleus"/>
    <property type="evidence" value="ECO:0007669"/>
    <property type="project" value="TreeGrafter"/>
</dbReference>
<gene>
    <name evidence="4" type="ORF">DL764_001692</name>
</gene>
<feature type="compositionally biased region" description="Acidic residues" evidence="2">
    <location>
        <begin position="227"/>
        <end position="246"/>
    </location>
</feature>
<dbReference type="Pfam" id="PF09073">
    <property type="entry name" value="BUD22"/>
    <property type="match status" value="1"/>
</dbReference>
<name>A0A4Q4TNH3_9PEZI</name>
<evidence type="ECO:0000259" key="3">
    <source>
        <dbReference type="Pfam" id="PF09073"/>
    </source>
</evidence>
<feature type="compositionally biased region" description="Basic and acidic residues" evidence="2">
    <location>
        <begin position="425"/>
        <end position="443"/>
    </location>
</feature>
<feature type="compositionally biased region" description="Basic and acidic residues" evidence="2">
    <location>
        <begin position="452"/>
        <end position="476"/>
    </location>
</feature>
<dbReference type="PANTHER" id="PTHR23325">
    <property type="entry name" value="SERUM RESPONSE FACTOR-BINDING"/>
    <property type="match status" value="1"/>
</dbReference>
<keyword evidence="5" id="KW-1185">Reference proteome</keyword>
<feature type="compositionally biased region" description="Acidic residues" evidence="2">
    <location>
        <begin position="262"/>
        <end position="279"/>
    </location>
</feature>
<dbReference type="EMBL" id="QJNU01000055">
    <property type="protein sequence ID" value="RYP08781.1"/>
    <property type="molecule type" value="Genomic_DNA"/>
</dbReference>
<evidence type="ECO:0000313" key="4">
    <source>
        <dbReference type="EMBL" id="RYP08781.1"/>
    </source>
</evidence>
<feature type="region of interest" description="Disordered" evidence="2">
    <location>
        <begin position="140"/>
        <end position="505"/>
    </location>
</feature>
<organism evidence="4 5">
    <name type="scientific">Monosporascus ibericus</name>
    <dbReference type="NCBI Taxonomy" id="155417"/>
    <lineage>
        <taxon>Eukaryota</taxon>
        <taxon>Fungi</taxon>
        <taxon>Dikarya</taxon>
        <taxon>Ascomycota</taxon>
        <taxon>Pezizomycotina</taxon>
        <taxon>Sordariomycetes</taxon>
        <taxon>Xylariomycetidae</taxon>
        <taxon>Xylariales</taxon>
        <taxon>Xylariales incertae sedis</taxon>
        <taxon>Monosporascus</taxon>
    </lineage>
</organism>